<dbReference type="AlphaFoldDB" id="A0A1H6RHK9"/>
<dbReference type="InterPro" id="IPR001509">
    <property type="entry name" value="Epimerase_deHydtase"/>
</dbReference>
<gene>
    <name evidence="3" type="ORF">SAMN04487995_1105</name>
</gene>
<feature type="domain" description="NAD-dependent epimerase/dehydratase" evidence="2">
    <location>
        <begin position="3"/>
        <end position="241"/>
    </location>
</feature>
<dbReference type="STRING" id="408657.SAMN04487995_1105"/>
<dbReference type="EMBL" id="FNXY01000002">
    <property type="protein sequence ID" value="SEI52007.1"/>
    <property type="molecule type" value="Genomic_DNA"/>
</dbReference>
<dbReference type="Gene3D" id="3.90.25.10">
    <property type="entry name" value="UDP-galactose 4-epimerase, domain 1"/>
    <property type="match status" value="2"/>
</dbReference>
<name>A0A1H6RHK9_9BACT</name>
<evidence type="ECO:0000313" key="3">
    <source>
        <dbReference type="EMBL" id="SEI52007.1"/>
    </source>
</evidence>
<dbReference type="Gene3D" id="3.40.50.720">
    <property type="entry name" value="NAD(P)-binding Rossmann-like Domain"/>
    <property type="match status" value="1"/>
</dbReference>
<accession>A0A1H6RHK9</accession>
<evidence type="ECO:0000256" key="1">
    <source>
        <dbReference type="ARBA" id="ARBA00007637"/>
    </source>
</evidence>
<dbReference type="Proteomes" id="UP000199532">
    <property type="component" value="Unassembled WGS sequence"/>
</dbReference>
<keyword evidence="4" id="KW-1185">Reference proteome</keyword>
<organism evidence="3 4">
    <name type="scientific">Dyadobacter koreensis</name>
    <dbReference type="NCBI Taxonomy" id="408657"/>
    <lineage>
        <taxon>Bacteria</taxon>
        <taxon>Pseudomonadati</taxon>
        <taxon>Bacteroidota</taxon>
        <taxon>Cytophagia</taxon>
        <taxon>Cytophagales</taxon>
        <taxon>Spirosomataceae</taxon>
        <taxon>Dyadobacter</taxon>
    </lineage>
</organism>
<dbReference type="InterPro" id="IPR036291">
    <property type="entry name" value="NAD(P)-bd_dom_sf"/>
</dbReference>
<dbReference type="SUPFAM" id="SSF51735">
    <property type="entry name" value="NAD(P)-binding Rossmann-fold domains"/>
    <property type="match status" value="1"/>
</dbReference>
<dbReference type="PANTHER" id="PTHR43000">
    <property type="entry name" value="DTDP-D-GLUCOSE 4,6-DEHYDRATASE-RELATED"/>
    <property type="match status" value="1"/>
</dbReference>
<evidence type="ECO:0000259" key="2">
    <source>
        <dbReference type="Pfam" id="PF01370"/>
    </source>
</evidence>
<sequence>MKILITGGAGFIGSHLCDALLQNNENHITVLDNLSLGRLANIEHLSGNGNFEFIQGDILDEGFVSDVFAKSNFEIVFHLAANSDIAISHTKPEVDVNNTFLTTYRVLEMMRIYGVRKIVFASTSAIYGDPAGKKLTENFGPLLPVSHYGASKLASEAIISSYVANYQIQAWIVRFPNVVGERATHGAIFDFIRKAYKNHIFLEVLGNGEQNKPYVYVKDLVEAILFVWNNTSDQINIFNIGVDSRTKVKEMAEIVLKEAGLDREIRFTGGNTGWIGDVPEFEYDLTKIQNLGWKAKHSSTEAVRKAVQQILLLTPQIINL</sequence>
<evidence type="ECO:0000313" key="4">
    <source>
        <dbReference type="Proteomes" id="UP000199532"/>
    </source>
</evidence>
<proteinExistence type="inferred from homology"/>
<dbReference type="OrthoDB" id="9811743at2"/>
<protein>
    <submittedName>
        <fullName evidence="3">UDP-glucose 4-epimerase</fullName>
    </submittedName>
</protein>
<reference evidence="3 4" key="1">
    <citation type="submission" date="2016-10" db="EMBL/GenBank/DDBJ databases">
        <authorList>
            <person name="de Groot N.N."/>
        </authorList>
    </citation>
    <scope>NUCLEOTIDE SEQUENCE [LARGE SCALE GENOMIC DNA]</scope>
    <source>
        <strain evidence="3 4">DSM 19938</strain>
    </source>
</reference>
<comment type="similarity">
    <text evidence="1">Belongs to the NAD(P)-dependent epimerase/dehydratase family.</text>
</comment>
<dbReference type="RefSeq" id="WP_090333098.1">
    <property type="nucleotide sequence ID" value="NZ_FNXY01000002.1"/>
</dbReference>
<dbReference type="Pfam" id="PF01370">
    <property type="entry name" value="Epimerase"/>
    <property type="match status" value="1"/>
</dbReference>